<dbReference type="Gene3D" id="1.10.1040.10">
    <property type="entry name" value="N-(1-d-carboxylethyl)-l-norvaline Dehydrogenase, domain 2"/>
    <property type="match status" value="1"/>
</dbReference>
<keyword evidence="4" id="KW-0566">Pantothenate biosynthesis</keyword>
<dbReference type="InterPro" id="IPR008927">
    <property type="entry name" value="6-PGluconate_DH-like_C_sf"/>
</dbReference>
<keyword evidence="8" id="KW-1185">Reference proteome</keyword>
<dbReference type="GO" id="GO:0015940">
    <property type="term" value="P:pantothenate biosynthetic process"/>
    <property type="evidence" value="ECO:0007669"/>
    <property type="project" value="UniProtKB-UniPathway"/>
</dbReference>
<dbReference type="InterPro" id="IPR003710">
    <property type="entry name" value="ApbA"/>
</dbReference>
<dbReference type="SUPFAM" id="SSF51735">
    <property type="entry name" value="NAD(P)-binding Rossmann-fold domains"/>
    <property type="match status" value="1"/>
</dbReference>
<dbReference type="InterPro" id="IPR013752">
    <property type="entry name" value="KPA_reductase"/>
</dbReference>
<sequence length="340" mass="35837">MKFCFLGAGALGTYVGGSLAAAGHEVGFIERPDTAEAIAEHGLSITTAQGTRRVRDVRLFTEPGEALAATPWDVMVFALKSFDTAGALAELAATGARIPTVLSLQNGVDNEPLIAEALGADRVIAGAVATAIAKPGLGEVIEETHRGIGIAVGHPLAQPLVDALNSARLGARSYPQAGPMKWSKLITNLQGNAASAILDMPVRDIYADRRLFTLEIAALRETVAVMAALGFAPVDLPSTPVRGLAFGATRVPRVILQPLLTRFLGDSRGDKMPSFHIDLHGGRGRTEVDYINGAVVRYGERTGVPTPINRVLTQTLDALSAGDQDVESFRHHPEALLSLC</sequence>
<comment type="function">
    <text evidence="4">Catalyzes the NADPH-dependent reduction of ketopantoate into pantoic acid.</text>
</comment>
<accession>A0A4Q2ECN8</accession>
<dbReference type="SUPFAM" id="SSF48179">
    <property type="entry name" value="6-phosphogluconate dehydrogenase C-terminal domain-like"/>
    <property type="match status" value="1"/>
</dbReference>
<keyword evidence="2 4" id="KW-0521">NADP</keyword>
<dbReference type="RefSeq" id="WP_129459730.1">
    <property type="nucleotide sequence ID" value="NZ_PPCV01000012.1"/>
</dbReference>
<dbReference type="Pfam" id="PF08546">
    <property type="entry name" value="ApbA_C"/>
    <property type="match status" value="1"/>
</dbReference>
<feature type="domain" description="Ketopantoate reductase C-terminal" evidence="6">
    <location>
        <begin position="180"/>
        <end position="318"/>
    </location>
</feature>
<dbReference type="InterPro" id="IPR013328">
    <property type="entry name" value="6PGD_dom2"/>
</dbReference>
<dbReference type="InterPro" id="IPR036291">
    <property type="entry name" value="NAD(P)-bd_dom_sf"/>
</dbReference>
<gene>
    <name evidence="7" type="ORF">C1706_13345</name>
</gene>
<evidence type="ECO:0000313" key="7">
    <source>
        <dbReference type="EMBL" id="RXW31167.1"/>
    </source>
</evidence>
<evidence type="ECO:0000256" key="4">
    <source>
        <dbReference type="RuleBase" id="RU362068"/>
    </source>
</evidence>
<evidence type="ECO:0000259" key="6">
    <source>
        <dbReference type="Pfam" id="PF08546"/>
    </source>
</evidence>
<dbReference type="GO" id="GO:0005737">
    <property type="term" value="C:cytoplasm"/>
    <property type="evidence" value="ECO:0007669"/>
    <property type="project" value="TreeGrafter"/>
</dbReference>
<comment type="caution">
    <text evidence="7">The sequence shown here is derived from an EMBL/GenBank/DDBJ whole genome shotgun (WGS) entry which is preliminary data.</text>
</comment>
<dbReference type="UniPathway" id="UPA00028">
    <property type="reaction ID" value="UER00004"/>
</dbReference>
<dbReference type="Gene3D" id="3.40.50.720">
    <property type="entry name" value="NAD(P)-binding Rossmann-like Domain"/>
    <property type="match status" value="1"/>
</dbReference>
<dbReference type="InterPro" id="IPR051402">
    <property type="entry name" value="KPR-Related"/>
</dbReference>
<dbReference type="OrthoDB" id="9796561at2"/>
<comment type="catalytic activity">
    <reaction evidence="4">
        <text>(R)-pantoate + NADP(+) = 2-dehydropantoate + NADPH + H(+)</text>
        <dbReference type="Rhea" id="RHEA:16233"/>
        <dbReference type="ChEBI" id="CHEBI:11561"/>
        <dbReference type="ChEBI" id="CHEBI:15378"/>
        <dbReference type="ChEBI" id="CHEBI:15980"/>
        <dbReference type="ChEBI" id="CHEBI:57783"/>
        <dbReference type="ChEBI" id="CHEBI:58349"/>
        <dbReference type="EC" id="1.1.1.169"/>
    </reaction>
</comment>
<reference evidence="7 8" key="1">
    <citation type="submission" date="2018-01" db="EMBL/GenBank/DDBJ databases">
        <title>Lactibacter flavus gen. nov., sp. nov., a novel bacterium of the family Propionibacteriaceae isolated from raw milk and dairy products.</title>
        <authorList>
            <person name="Wenning M."/>
            <person name="Breitenwieser F."/>
            <person name="Huptas C."/>
            <person name="von Neubeck M."/>
            <person name="Busse H.-J."/>
            <person name="Scherer S."/>
        </authorList>
    </citation>
    <scope>NUCLEOTIDE SEQUENCE [LARGE SCALE GENOMIC DNA]</scope>
    <source>
        <strain evidence="7 8">VG341</strain>
    </source>
</reference>
<feature type="domain" description="Ketopantoate reductase N-terminal" evidence="5">
    <location>
        <begin position="4"/>
        <end position="142"/>
    </location>
</feature>
<comment type="similarity">
    <text evidence="1 4">Belongs to the ketopantoate reductase family.</text>
</comment>
<organism evidence="7 8">
    <name type="scientific">Propioniciclava flava</name>
    <dbReference type="NCBI Taxonomy" id="2072026"/>
    <lineage>
        <taxon>Bacteria</taxon>
        <taxon>Bacillati</taxon>
        <taxon>Actinomycetota</taxon>
        <taxon>Actinomycetes</taxon>
        <taxon>Propionibacteriales</taxon>
        <taxon>Propionibacteriaceae</taxon>
        <taxon>Propioniciclava</taxon>
    </lineage>
</organism>
<evidence type="ECO:0000256" key="1">
    <source>
        <dbReference type="ARBA" id="ARBA00007870"/>
    </source>
</evidence>
<evidence type="ECO:0000259" key="5">
    <source>
        <dbReference type="Pfam" id="PF02558"/>
    </source>
</evidence>
<protein>
    <recommendedName>
        <fullName evidence="4">2-dehydropantoate 2-reductase</fullName>
        <ecNumber evidence="4">1.1.1.169</ecNumber>
    </recommendedName>
    <alternativeName>
        <fullName evidence="4">Ketopantoate reductase</fullName>
    </alternativeName>
</protein>
<evidence type="ECO:0000256" key="2">
    <source>
        <dbReference type="ARBA" id="ARBA00022857"/>
    </source>
</evidence>
<dbReference type="PANTHER" id="PTHR21708:SF26">
    <property type="entry name" value="2-DEHYDROPANTOATE 2-REDUCTASE"/>
    <property type="match status" value="1"/>
</dbReference>
<dbReference type="InterPro" id="IPR013332">
    <property type="entry name" value="KPR_N"/>
</dbReference>
<evidence type="ECO:0000313" key="8">
    <source>
        <dbReference type="Proteomes" id="UP000290624"/>
    </source>
</evidence>
<dbReference type="Pfam" id="PF02558">
    <property type="entry name" value="ApbA"/>
    <property type="match status" value="1"/>
</dbReference>
<name>A0A4Q2ECN8_9ACTN</name>
<dbReference type="AlphaFoldDB" id="A0A4Q2ECN8"/>
<dbReference type="PANTHER" id="PTHR21708">
    <property type="entry name" value="PROBABLE 2-DEHYDROPANTOATE 2-REDUCTASE"/>
    <property type="match status" value="1"/>
</dbReference>
<evidence type="ECO:0000256" key="3">
    <source>
        <dbReference type="ARBA" id="ARBA00023002"/>
    </source>
</evidence>
<dbReference type="EMBL" id="PPCV01000012">
    <property type="protein sequence ID" value="RXW31167.1"/>
    <property type="molecule type" value="Genomic_DNA"/>
</dbReference>
<comment type="pathway">
    <text evidence="4">Cofactor biosynthesis; (R)-pantothenate biosynthesis; (R)-pantoate from 3-methyl-2-oxobutanoate: step 2/2.</text>
</comment>
<dbReference type="Proteomes" id="UP000290624">
    <property type="component" value="Unassembled WGS sequence"/>
</dbReference>
<dbReference type="EC" id="1.1.1.169" evidence="4"/>
<keyword evidence="3 4" id="KW-0560">Oxidoreductase</keyword>
<proteinExistence type="inferred from homology"/>
<dbReference type="GO" id="GO:0008677">
    <property type="term" value="F:2-dehydropantoate 2-reductase activity"/>
    <property type="evidence" value="ECO:0007669"/>
    <property type="project" value="UniProtKB-EC"/>
</dbReference>
<dbReference type="NCBIfam" id="TIGR00745">
    <property type="entry name" value="apbA_panE"/>
    <property type="match status" value="1"/>
</dbReference>